<dbReference type="Proteomes" id="UP001210231">
    <property type="component" value="Unassembled WGS sequence"/>
</dbReference>
<protein>
    <recommendedName>
        <fullName evidence="1">DUF7674 domain-containing protein</fullName>
    </recommendedName>
</protein>
<dbReference type="RefSeq" id="WP_407030149.1">
    <property type="nucleotide sequence ID" value="NZ_JAQGEF010000003.1"/>
</dbReference>
<evidence type="ECO:0000313" key="2">
    <source>
        <dbReference type="EMBL" id="MDA3613819.1"/>
    </source>
</evidence>
<feature type="domain" description="DUF7674" evidence="1">
    <location>
        <begin position="14"/>
        <end position="118"/>
    </location>
</feature>
<sequence length="124" mass="14649">MKQKVNEDKAAIYLAVHHKEISEEIKKLSSVENFAGVLQAVVNQLRRLLDTGEFAKITRHIKYIGWIYKMGNEYIKYIIENLFVRSLEGLRKKCSPAQWQRIYTDIPKSFQVIYQAQNNFNQNR</sequence>
<dbReference type="EMBL" id="JAQGEF010000003">
    <property type="protein sequence ID" value="MDA3613819.1"/>
    <property type="molecule type" value="Genomic_DNA"/>
</dbReference>
<reference evidence="2 3" key="1">
    <citation type="submission" date="2022-12" db="EMBL/GenBank/DDBJ databases">
        <title>Chitinophagaceae gen. sp. nov., a new member of the family Chitinophagaceae, isolated from soil in a chemical factory.</title>
        <authorList>
            <person name="Ke Z."/>
        </authorList>
    </citation>
    <scope>NUCLEOTIDE SEQUENCE [LARGE SCALE GENOMIC DNA]</scope>
    <source>
        <strain evidence="2 3">LY-5</strain>
    </source>
</reference>
<dbReference type="InterPro" id="IPR056091">
    <property type="entry name" value="DUF7674"/>
</dbReference>
<organism evidence="2 3">
    <name type="scientific">Polluticaenibacter yanchengensis</name>
    <dbReference type="NCBI Taxonomy" id="3014562"/>
    <lineage>
        <taxon>Bacteria</taxon>
        <taxon>Pseudomonadati</taxon>
        <taxon>Bacteroidota</taxon>
        <taxon>Chitinophagia</taxon>
        <taxon>Chitinophagales</taxon>
        <taxon>Chitinophagaceae</taxon>
        <taxon>Polluticaenibacter</taxon>
    </lineage>
</organism>
<gene>
    <name evidence="2" type="ORF">O3P16_03285</name>
</gene>
<proteinExistence type="predicted"/>
<evidence type="ECO:0000313" key="3">
    <source>
        <dbReference type="Proteomes" id="UP001210231"/>
    </source>
</evidence>
<dbReference type="Pfam" id="PF24722">
    <property type="entry name" value="DUF7674"/>
    <property type="match status" value="1"/>
</dbReference>
<name>A0ABT4UG64_9BACT</name>
<keyword evidence="3" id="KW-1185">Reference proteome</keyword>
<evidence type="ECO:0000259" key="1">
    <source>
        <dbReference type="Pfam" id="PF24722"/>
    </source>
</evidence>
<accession>A0ABT4UG64</accession>
<comment type="caution">
    <text evidence="2">The sequence shown here is derived from an EMBL/GenBank/DDBJ whole genome shotgun (WGS) entry which is preliminary data.</text>
</comment>